<dbReference type="Gene3D" id="2.60.120.260">
    <property type="entry name" value="Galactose-binding domain-like"/>
    <property type="match status" value="1"/>
</dbReference>
<dbReference type="PANTHER" id="PTHR43817">
    <property type="entry name" value="GLYCOSYL HYDROLASE"/>
    <property type="match status" value="1"/>
</dbReference>
<comment type="caution">
    <text evidence="4">The sequence shown here is derived from an EMBL/GenBank/DDBJ whole genome shotgun (WGS) entry which is preliminary data.</text>
</comment>
<dbReference type="CDD" id="cd03143">
    <property type="entry name" value="A4_beta-galactosidase_middle_domain"/>
    <property type="match status" value="1"/>
</dbReference>
<name>A0ABP9AFV2_9SPHI</name>
<dbReference type="EMBL" id="BAABIQ010000003">
    <property type="protein sequence ID" value="GAA4780671.1"/>
    <property type="molecule type" value="Genomic_DNA"/>
</dbReference>
<dbReference type="Pfam" id="PF17132">
    <property type="entry name" value="Glyco_hydro_106"/>
    <property type="match status" value="1"/>
</dbReference>
<keyword evidence="2" id="KW-0378">Hydrolase</keyword>
<dbReference type="RefSeq" id="WP_345230091.1">
    <property type="nucleotide sequence ID" value="NZ_BAABIQ010000003.1"/>
</dbReference>
<feature type="domain" description="Beta-mannosidase-like galactose-binding" evidence="3">
    <location>
        <begin position="897"/>
        <end position="967"/>
    </location>
</feature>
<organism evidence="4 5">
    <name type="scientific">Olivibacter ginsenosidimutans</name>
    <dbReference type="NCBI Taxonomy" id="1176537"/>
    <lineage>
        <taxon>Bacteria</taxon>
        <taxon>Pseudomonadati</taxon>
        <taxon>Bacteroidota</taxon>
        <taxon>Sphingobacteriia</taxon>
        <taxon>Sphingobacteriales</taxon>
        <taxon>Sphingobacteriaceae</taxon>
        <taxon>Olivibacter</taxon>
    </lineage>
</organism>
<dbReference type="Pfam" id="PF22666">
    <property type="entry name" value="Glyco_hydro_2_N2"/>
    <property type="match status" value="1"/>
</dbReference>
<dbReference type="InterPro" id="IPR054593">
    <property type="entry name" value="Beta-mannosidase-like_N2"/>
</dbReference>
<keyword evidence="1" id="KW-0732">Signal</keyword>
<dbReference type="SUPFAM" id="SSF49785">
    <property type="entry name" value="Galactose-binding domain-like"/>
    <property type="match status" value="1"/>
</dbReference>
<gene>
    <name evidence="4" type="ORF">GCM10023231_04770</name>
</gene>
<evidence type="ECO:0000313" key="4">
    <source>
        <dbReference type="EMBL" id="GAA4780671.1"/>
    </source>
</evidence>
<accession>A0ABP9AFV2</accession>
<dbReference type="InterPro" id="IPR008979">
    <property type="entry name" value="Galactose-bd-like_sf"/>
</dbReference>
<evidence type="ECO:0000256" key="2">
    <source>
        <dbReference type="ARBA" id="ARBA00022801"/>
    </source>
</evidence>
<reference evidence="5" key="1">
    <citation type="journal article" date="2019" name="Int. J. Syst. Evol. Microbiol.">
        <title>The Global Catalogue of Microorganisms (GCM) 10K type strain sequencing project: providing services to taxonomists for standard genome sequencing and annotation.</title>
        <authorList>
            <consortium name="The Broad Institute Genomics Platform"/>
            <consortium name="The Broad Institute Genome Sequencing Center for Infectious Disease"/>
            <person name="Wu L."/>
            <person name="Ma J."/>
        </authorList>
    </citation>
    <scope>NUCLEOTIDE SEQUENCE [LARGE SCALE GENOMIC DNA]</scope>
    <source>
        <strain evidence="5">JCM 18200</strain>
    </source>
</reference>
<dbReference type="NCBIfam" id="NF045579">
    <property type="entry name" value="rhamnoside_JR"/>
    <property type="match status" value="1"/>
</dbReference>
<evidence type="ECO:0000259" key="3">
    <source>
        <dbReference type="Pfam" id="PF22666"/>
    </source>
</evidence>
<dbReference type="Proteomes" id="UP001501411">
    <property type="component" value="Unassembled WGS sequence"/>
</dbReference>
<dbReference type="PANTHER" id="PTHR43817:SF1">
    <property type="entry name" value="HYDROLASE, FAMILY 43, PUTATIVE (AFU_ORTHOLOGUE AFUA_3G01660)-RELATED"/>
    <property type="match status" value="1"/>
</dbReference>
<evidence type="ECO:0000313" key="5">
    <source>
        <dbReference type="Proteomes" id="UP001501411"/>
    </source>
</evidence>
<protein>
    <recommendedName>
        <fullName evidence="3">Beta-mannosidase-like galactose-binding domain-containing protein</fullName>
    </recommendedName>
</protein>
<sequence length="1011" mass="113190">MNRRKFIQTGTVVSAHLTLTAQTNPWWGTLVSEPFETGKEELLSGFMNPQDAYKSSCYWWWFNGLVDEEGITRDLEEFREKGMGAVLLVNSAGGLGGVPFPQGAKFLSDEWKVLYRHAMKEAKRLDIAVGINLSSGWCMGGPWVDPKHAGRWYLQSTLRVKGPQKFSAKLPLPGSADGYDHVFNPPGFKEYLHLPLEQLDYQDTSVVALLTPDGEQYRINGRRGDILTAKANRKDASNFALATDIMIPTREAWKIEPGDQAIPLEQVIDLSPYLSADGVLKWEVPPGNWTIVRTGHRMTGSRLMIAQPEADGLSIDWFDRAGVDLQFENLGKIFLEEAAKVGAKPVYFCDDSFEDGFPNWTGKILEKFRHYRGYDAKPYLPVLSGFMIGSAEISDRFLNDYRKTIADCMADEHYGHFANLCHQHGLLVQNEAAGPSRSGTICLDGLKNLGRSDFPMGEFWLGPNHEDQSTLTDDKSYGISRLDKGQNKVTKMTASAAHIYGRQTASAEAFTTMRHWLDYPGSLKQALDRAYCEGINRIAIHTSTATRPKDGKPGYEYGAGTHFNPNVTWWEKSASFFSYIARCQYLLQSGKFVADVLYYNGDLAPNLVEQKHIDPALGKGYDYDVCNEEVLLTRLSVKDGWIVLPDGMRYRLLVLPDDKRMPLAVAKKIKALVADGATVIGQAPERDTGLFHYPTCDEAIQAIGAEVWGAVDGKQMTRRSYGKGRIIYGESIREVLQQDGVMPDVEYQGTDVWLDYIHRTTAAAEIYFLTNRKNQQAQVEVLFRVQDCNPELWDPVSGQLAQPSFKKRAARTAIPFVLEAFQSIFVVFPKVNNRAKLSGKAWLWQGRERLSTLTSINGPWQVAFDPAWGGPKHIVFDTLIDWSKHADKGIKYYSGKASYVAEFDLKVRKTNETLLLDLGVVKNIAQVWVNGKDLGVIWTAPWQVDISTVVRSGRNELAIEVINQWPNRLIGDAALPKEQRLTNTNIVFKPDDPLLPSGLLGPVVIKYGAIS</sequence>
<evidence type="ECO:0000256" key="1">
    <source>
        <dbReference type="ARBA" id="ARBA00022729"/>
    </source>
</evidence>
<proteinExistence type="predicted"/>
<keyword evidence="5" id="KW-1185">Reference proteome</keyword>